<proteinExistence type="predicted"/>
<organism evidence="1 2">
    <name type="scientific">Sphingopyxis macrogoltabida</name>
    <name type="common">Sphingomonas macrogoltabidus</name>
    <dbReference type="NCBI Taxonomy" id="33050"/>
    <lineage>
        <taxon>Bacteria</taxon>
        <taxon>Pseudomonadati</taxon>
        <taxon>Pseudomonadota</taxon>
        <taxon>Alphaproteobacteria</taxon>
        <taxon>Sphingomonadales</taxon>
        <taxon>Sphingomonadaceae</taxon>
        <taxon>Sphingopyxis</taxon>
    </lineage>
</organism>
<sequence length="513" mass="58572">MEILARPTEFEDRSGPAFWIDEAIWGHRLHDEQAPWLIFLEFMTVLLAEHREGRALKEDRLNSLSYKPQLQLRLRNLVFNNPHIMTVRAEARSDEAAWAMWLERMAESAGGIERPDFAYLRDRFESFDDFASVLSFLQGSAIEGTSNKRWSSKFVFPFGPHALYEDVNVKPSGSVSNDRRFFARSGELLYLMLSRSQHADALRGLLVSRFLESPAPYDSMAHALQGERQLAKQERAGAYLPCSSHPIFDRLAADWLAILRLPIPAHDAIPHLVTMTGLNLLLYQLDRARELLDRPPISLVCEIVSPRKSVVRDLSADSYQHNNMLPQQAIERFVRRVIETDAWTEALASDDPTLNTIDILKREFGWPDGDDDQLSADPQAFVDELVGRATVRHKQHVGKIHMTWARAIGLSSRRSSRRVRYAPTDRLLKTLVIACVSERLEFKDFLVRINERYGFVIGDAQARQFIDSGTADQEDFSDNAHRLEERLASLGLLKRLSDSCAYVENPFQRDVAA</sequence>
<dbReference type="AlphaFoldDB" id="A0AAC9AZU7"/>
<keyword evidence="2" id="KW-1185">Reference proteome</keyword>
<dbReference type="EMBL" id="CP013346">
    <property type="protein sequence ID" value="AMU92913.1"/>
    <property type="molecule type" value="Genomic_DNA"/>
</dbReference>
<evidence type="ECO:0000313" key="1">
    <source>
        <dbReference type="EMBL" id="AMU92913.1"/>
    </source>
</evidence>
<reference evidence="1 2" key="2">
    <citation type="journal article" date="2016" name="Genome Announc.">
        <title>Complete Genome Sequence of Sphingopyxis macrogoltabida Strain 203N (NBRC 111659), a Polyethylene Glycol Degrader.</title>
        <authorList>
            <person name="Ohtsubo Y."/>
            <person name="Nonoyama S."/>
            <person name="Nagata Y."/>
            <person name="Numata M."/>
            <person name="Tsuchikane K."/>
            <person name="Hosoyama A."/>
            <person name="Yamazoe A."/>
            <person name="Tsuda M."/>
            <person name="Fujita N."/>
            <person name="Kawai F."/>
        </authorList>
    </citation>
    <scope>NUCLEOTIDE SEQUENCE [LARGE SCALE GENOMIC DNA]</scope>
    <source>
        <strain evidence="1 2">203N</strain>
    </source>
</reference>
<dbReference type="Pfam" id="PF26611">
    <property type="entry name" value="MAD7"/>
    <property type="match status" value="1"/>
</dbReference>
<protein>
    <submittedName>
        <fullName evidence="1">Uncharacterized protein</fullName>
    </submittedName>
</protein>
<dbReference type="RefSeq" id="WP_054735563.1">
    <property type="nucleotide sequence ID" value="NZ_CP009431.1"/>
</dbReference>
<accession>A0AAC9AZU7</accession>
<geneLocation type="plasmid" evidence="1 2">
    <name>unnamed2</name>
</geneLocation>
<dbReference type="Proteomes" id="UP000076088">
    <property type="component" value="Plasmid unnamed2"/>
</dbReference>
<evidence type="ECO:0000313" key="2">
    <source>
        <dbReference type="Proteomes" id="UP000076088"/>
    </source>
</evidence>
<keyword evidence="1" id="KW-0614">Plasmid</keyword>
<dbReference type="InterPro" id="IPR058120">
    <property type="entry name" value="MADS7"/>
</dbReference>
<name>A0AAC9AZU7_SPHMC</name>
<dbReference type="KEGG" id="smaz:LH19_28250"/>
<gene>
    <name evidence="1" type="ORF">ATM17_40250</name>
</gene>
<reference evidence="2" key="1">
    <citation type="submission" date="2015-11" db="EMBL/GenBank/DDBJ databases">
        <title>Complete genome sequence of a polyethylene-glycol degrader Sphingopyxis macrogoltabida 203N (NBRC 111659).</title>
        <authorList>
            <person name="Yoshiyuki O."/>
            <person name="Shouta N."/>
            <person name="Nagata Y."/>
            <person name="Numata M."/>
            <person name="Tsuchikane K."/>
            <person name="Hosoyama A."/>
            <person name="Yamazoe A."/>
            <person name="Tsuda M."/>
            <person name="Fujita N."/>
            <person name="Kawai F."/>
        </authorList>
    </citation>
    <scope>NUCLEOTIDE SEQUENCE [LARGE SCALE GENOMIC DNA]</scope>
    <source>
        <strain evidence="2">203N</strain>
        <plasmid evidence="2">unnamed2</plasmid>
    </source>
</reference>